<dbReference type="AlphaFoldDB" id="A0A183IW54"/>
<reference evidence="1 2" key="2">
    <citation type="submission" date="2018-11" db="EMBL/GenBank/DDBJ databases">
        <authorList>
            <consortium name="Pathogen Informatics"/>
        </authorList>
    </citation>
    <scope>NUCLEOTIDE SEQUENCE [LARGE SCALE GENOMIC DNA]</scope>
</reference>
<protein>
    <submittedName>
        <fullName evidence="3">Ovule protein</fullName>
    </submittedName>
</protein>
<reference evidence="3" key="1">
    <citation type="submission" date="2016-06" db="UniProtKB">
        <authorList>
            <consortium name="WormBaseParasite"/>
        </authorList>
    </citation>
    <scope>IDENTIFICATION</scope>
</reference>
<dbReference type="Proteomes" id="UP000270296">
    <property type="component" value="Unassembled WGS sequence"/>
</dbReference>
<evidence type="ECO:0000313" key="2">
    <source>
        <dbReference type="Proteomes" id="UP000270296"/>
    </source>
</evidence>
<evidence type="ECO:0000313" key="3">
    <source>
        <dbReference type="WBParaSite" id="SBAD_0000814401-mRNA-1"/>
    </source>
</evidence>
<sequence length="78" mass="8609">MPKKRTDRNVKQGLLGCLPVVLVRLQLRRTLDYGQPNNSFFNGLRTKQMEGAAGSDVHIISCLGSTKNILSEDAVLQP</sequence>
<accession>A0A183IW54</accession>
<keyword evidence="2" id="KW-1185">Reference proteome</keyword>
<evidence type="ECO:0000313" key="1">
    <source>
        <dbReference type="EMBL" id="VDP14492.1"/>
    </source>
</evidence>
<dbReference type="EMBL" id="UZAM01010999">
    <property type="protein sequence ID" value="VDP14492.1"/>
    <property type="molecule type" value="Genomic_DNA"/>
</dbReference>
<organism evidence="3">
    <name type="scientific">Soboliphyme baturini</name>
    <dbReference type="NCBI Taxonomy" id="241478"/>
    <lineage>
        <taxon>Eukaryota</taxon>
        <taxon>Metazoa</taxon>
        <taxon>Ecdysozoa</taxon>
        <taxon>Nematoda</taxon>
        <taxon>Enoplea</taxon>
        <taxon>Dorylaimia</taxon>
        <taxon>Dioctophymatida</taxon>
        <taxon>Dioctophymatoidea</taxon>
        <taxon>Soboliphymatidae</taxon>
        <taxon>Soboliphyme</taxon>
    </lineage>
</organism>
<proteinExistence type="predicted"/>
<gene>
    <name evidence="1" type="ORF">SBAD_LOCUS7851</name>
</gene>
<dbReference type="WBParaSite" id="SBAD_0000814401-mRNA-1">
    <property type="protein sequence ID" value="SBAD_0000814401-mRNA-1"/>
    <property type="gene ID" value="SBAD_0000814401"/>
</dbReference>
<name>A0A183IW54_9BILA</name>